<dbReference type="Proteomes" id="UP001596447">
    <property type="component" value="Unassembled WGS sequence"/>
</dbReference>
<keyword evidence="1" id="KW-0812">Transmembrane</keyword>
<reference evidence="2 3" key="1">
    <citation type="journal article" date="2019" name="Int. J. Syst. Evol. Microbiol.">
        <title>The Global Catalogue of Microorganisms (GCM) 10K type strain sequencing project: providing services to taxonomists for standard genome sequencing and annotation.</title>
        <authorList>
            <consortium name="The Broad Institute Genomics Platform"/>
            <consortium name="The Broad Institute Genome Sequencing Center for Infectious Disease"/>
            <person name="Wu L."/>
            <person name="Ma J."/>
        </authorList>
    </citation>
    <scope>NUCLEOTIDE SEQUENCE [LARGE SCALE GENOMIC DNA]</scope>
    <source>
        <strain evidence="2 3">XZGYJ-43</strain>
    </source>
</reference>
<evidence type="ECO:0000313" key="2">
    <source>
        <dbReference type="EMBL" id="MFC7199384.1"/>
    </source>
</evidence>
<keyword evidence="1" id="KW-1133">Transmembrane helix</keyword>
<gene>
    <name evidence="2" type="ORF">ACFQJ9_08150</name>
</gene>
<evidence type="ECO:0000256" key="1">
    <source>
        <dbReference type="SAM" id="Phobius"/>
    </source>
</evidence>
<feature type="transmembrane region" description="Helical" evidence="1">
    <location>
        <begin position="48"/>
        <end position="69"/>
    </location>
</feature>
<dbReference type="RefSeq" id="WP_279529315.1">
    <property type="nucleotide sequence ID" value="NZ_CP122312.1"/>
</dbReference>
<feature type="transmembrane region" description="Helical" evidence="1">
    <location>
        <begin position="12"/>
        <end position="42"/>
    </location>
</feature>
<name>A0ABD5Z2I7_9EURY</name>
<comment type="caution">
    <text evidence="2">The sequence shown here is derived from an EMBL/GenBank/DDBJ whole genome shotgun (WGS) entry which is preliminary data.</text>
</comment>
<proteinExistence type="predicted"/>
<organism evidence="2 3">
    <name type="scientific">Halospeciosus flavus</name>
    <dbReference type="NCBI Taxonomy" id="3032283"/>
    <lineage>
        <taxon>Archaea</taxon>
        <taxon>Methanobacteriati</taxon>
        <taxon>Methanobacteriota</taxon>
        <taxon>Stenosarchaea group</taxon>
        <taxon>Halobacteria</taxon>
        <taxon>Halobacteriales</taxon>
        <taxon>Halobacteriaceae</taxon>
        <taxon>Halospeciosus</taxon>
    </lineage>
</organism>
<evidence type="ECO:0000313" key="3">
    <source>
        <dbReference type="Proteomes" id="UP001596447"/>
    </source>
</evidence>
<accession>A0ABD5Z2I7</accession>
<dbReference type="AlphaFoldDB" id="A0ABD5Z2I7"/>
<sequence length="74" mass="7875">MVDFSERPLAYLLRHGVVLFCLLLVGFVLAGVVGAVLGVAAIPEKLDFLHSLPRVVELATVLVGVLYAVKVGTE</sequence>
<keyword evidence="3" id="KW-1185">Reference proteome</keyword>
<keyword evidence="1" id="KW-0472">Membrane</keyword>
<protein>
    <submittedName>
        <fullName evidence="2">Uncharacterized protein</fullName>
    </submittedName>
</protein>
<dbReference type="EMBL" id="JBHTAR010000011">
    <property type="protein sequence ID" value="MFC7199384.1"/>
    <property type="molecule type" value="Genomic_DNA"/>
</dbReference>